<reference evidence="1 2" key="1">
    <citation type="submission" date="2015-09" db="EMBL/GenBank/DDBJ databases">
        <title>Genome announcement of multiple Pseudomonas syringae strains.</title>
        <authorList>
            <person name="Thakur S."/>
            <person name="Wang P.W."/>
            <person name="Gong Y."/>
            <person name="Weir B.S."/>
            <person name="Guttman D.S."/>
        </authorList>
    </citation>
    <scope>NUCLEOTIDE SEQUENCE [LARGE SCALE GENOMIC DNA]</scope>
    <source>
        <strain evidence="1 2">ICMP16929</strain>
    </source>
</reference>
<name>A0A0N8T5A9_PSESX</name>
<dbReference type="EMBL" id="LJRI01000773">
    <property type="protein sequence ID" value="KPY90680.1"/>
    <property type="molecule type" value="Genomic_DNA"/>
</dbReference>
<evidence type="ECO:0000313" key="2">
    <source>
        <dbReference type="Proteomes" id="UP000050384"/>
    </source>
</evidence>
<evidence type="ECO:0000313" key="1">
    <source>
        <dbReference type="EMBL" id="KPY90680.1"/>
    </source>
</evidence>
<accession>A0A0N8T5A9</accession>
<comment type="caution">
    <text evidence="1">The sequence shown here is derived from an EMBL/GenBank/DDBJ whole genome shotgun (WGS) entry which is preliminary data.</text>
</comment>
<proteinExistence type="predicted"/>
<dbReference type="Proteomes" id="UP000050384">
    <property type="component" value="Unassembled WGS sequence"/>
</dbReference>
<sequence length="59" mass="6779">MINVAPPHSKREYFSFPRSAFSGTVTGNRNTLYISTKPLIKNKKLKYVAHHEITFIATR</sequence>
<gene>
    <name evidence="1" type="ORF">ALO94_00242</name>
</gene>
<protein>
    <submittedName>
        <fullName evidence="1">Uncharacterized protein</fullName>
    </submittedName>
</protein>
<dbReference type="PATRIC" id="fig|264459.3.peg.411"/>
<dbReference type="AlphaFoldDB" id="A0A0N8T5A9"/>
<organism evidence="1 2">
    <name type="scientific">Pseudomonas syringae pv. spinaceae</name>
    <dbReference type="NCBI Taxonomy" id="264459"/>
    <lineage>
        <taxon>Bacteria</taxon>
        <taxon>Pseudomonadati</taxon>
        <taxon>Pseudomonadota</taxon>
        <taxon>Gammaproteobacteria</taxon>
        <taxon>Pseudomonadales</taxon>
        <taxon>Pseudomonadaceae</taxon>
        <taxon>Pseudomonas</taxon>
        <taxon>Pseudomonas syringae</taxon>
    </lineage>
</organism>